<dbReference type="STRING" id="400682.A0A1X7UNZ5"/>
<keyword evidence="5" id="KW-0378">Hydrolase</keyword>
<sequence>MKLLLVLLCAFLAVSSAAKKSSNVKGNRQPNIILFLVDDMGYGDLQDYGNPTTYTPYIHRMVKNGLMFTNMYSPSPVCCPSRAAILTGRHQIRSGIYPHGVDPSSLGGLPHDEITIAEGLKDVGYTTGMLGKWHLGVGKNGSNLPVHHGFDYYYGIPYTHDACPCSVCFYPDVGCYQNPATPSTCHPAEEFVGCPIIENKSILQQPVDLLTLNYHMTNAGTNFIRRSAASGQPFFLYFAFHHTHWPQFAGKMFRNSSIAGPFGDTLREIDWSVGQVFEALYETGTYGNTFVLFTADNGPDLEQQEYGGSAGPFRCGKVSTWEGGFRVPAIAWYPGKIATGRTTKLAAGYDILPTFFNLAGATIPSDRKMDGFDLAPILYNKQDTERTIIPYFPENADPSIGPYALRWKHYKAHFYTKGGNAPPTHYDVLCRNTTELTAHDPPLLFNLWTDPGERDPLTENDSMYYYLLEKMDELRTDFMNDMEWHTSFEEDGEDDSVQPCAKPGCSPWPYCCTIDLLNNPEEHSSNRL</sequence>
<reference evidence="11" key="1">
    <citation type="journal article" date="2010" name="Nature">
        <title>The Amphimedon queenslandica genome and the evolution of animal complexity.</title>
        <authorList>
            <person name="Srivastava M."/>
            <person name="Simakov O."/>
            <person name="Chapman J."/>
            <person name="Fahey B."/>
            <person name="Gauthier M.E."/>
            <person name="Mitros T."/>
            <person name="Richards G.S."/>
            <person name="Conaco C."/>
            <person name="Dacre M."/>
            <person name="Hellsten U."/>
            <person name="Larroux C."/>
            <person name="Putnam N.H."/>
            <person name="Stanke M."/>
            <person name="Adamska M."/>
            <person name="Darling A."/>
            <person name="Degnan S.M."/>
            <person name="Oakley T.H."/>
            <person name="Plachetzki D.C."/>
            <person name="Zhai Y."/>
            <person name="Adamski M."/>
            <person name="Calcino A."/>
            <person name="Cummins S.F."/>
            <person name="Goodstein D.M."/>
            <person name="Harris C."/>
            <person name="Jackson D.J."/>
            <person name="Leys S.P."/>
            <person name="Shu S."/>
            <person name="Woodcroft B.J."/>
            <person name="Vervoort M."/>
            <person name="Kosik K.S."/>
            <person name="Manning G."/>
            <person name="Degnan B.M."/>
            <person name="Rokhsar D.S."/>
        </authorList>
    </citation>
    <scope>NUCLEOTIDE SEQUENCE [LARGE SCALE GENOMIC DNA]</scope>
</reference>
<dbReference type="Pfam" id="PF14707">
    <property type="entry name" value="Sulfatase_C"/>
    <property type="match status" value="1"/>
</dbReference>
<evidence type="ECO:0000256" key="7">
    <source>
        <dbReference type="ARBA" id="ARBA00023180"/>
    </source>
</evidence>
<dbReference type="Gene3D" id="3.30.1120.10">
    <property type="match status" value="1"/>
</dbReference>
<evidence type="ECO:0000256" key="6">
    <source>
        <dbReference type="ARBA" id="ARBA00022837"/>
    </source>
</evidence>
<evidence type="ECO:0000256" key="4">
    <source>
        <dbReference type="ARBA" id="ARBA00022729"/>
    </source>
</evidence>
<keyword evidence="4 8" id="KW-0732">Signal</keyword>
<name>A0A1X7UNZ5_AMPQE</name>
<comment type="cofactor">
    <cofactor evidence="1">
        <name>Ca(2+)</name>
        <dbReference type="ChEBI" id="CHEBI:29108"/>
    </cofactor>
</comment>
<evidence type="ECO:0000256" key="5">
    <source>
        <dbReference type="ARBA" id="ARBA00022801"/>
    </source>
</evidence>
<dbReference type="GO" id="GO:0004065">
    <property type="term" value="F:arylsulfatase activity"/>
    <property type="evidence" value="ECO:0007669"/>
    <property type="project" value="TreeGrafter"/>
</dbReference>
<dbReference type="OrthoDB" id="103349at2759"/>
<proteinExistence type="inferred from homology"/>
<evidence type="ECO:0000256" key="8">
    <source>
        <dbReference type="SAM" id="SignalP"/>
    </source>
</evidence>
<dbReference type="PROSITE" id="PS00523">
    <property type="entry name" value="SULFATASE_1"/>
    <property type="match status" value="1"/>
</dbReference>
<dbReference type="InParanoid" id="A0A1X7UNZ5"/>
<evidence type="ECO:0000256" key="3">
    <source>
        <dbReference type="ARBA" id="ARBA00022723"/>
    </source>
</evidence>
<dbReference type="EnsemblMetazoa" id="Aqu2.1.29381_001">
    <property type="protein sequence ID" value="Aqu2.1.29381_001"/>
    <property type="gene ID" value="Aqu2.1.29381"/>
</dbReference>
<dbReference type="InterPro" id="IPR000917">
    <property type="entry name" value="Sulfatase_N"/>
</dbReference>
<keyword evidence="7" id="KW-0325">Glycoprotein</keyword>
<dbReference type="InterPro" id="IPR024607">
    <property type="entry name" value="Sulfatase_CS"/>
</dbReference>
<dbReference type="SUPFAM" id="SSF53649">
    <property type="entry name" value="Alkaline phosphatase-like"/>
    <property type="match status" value="1"/>
</dbReference>
<accession>A0A1X7UNZ5</accession>
<dbReference type="FunFam" id="3.40.720.10:FF:000023">
    <property type="entry name" value="Arylsulfatase A"/>
    <property type="match status" value="1"/>
</dbReference>
<evidence type="ECO:0000313" key="11">
    <source>
        <dbReference type="Proteomes" id="UP000007879"/>
    </source>
</evidence>
<comment type="similarity">
    <text evidence="2">Belongs to the sulfatase family.</text>
</comment>
<evidence type="ECO:0000256" key="2">
    <source>
        <dbReference type="ARBA" id="ARBA00008779"/>
    </source>
</evidence>
<keyword evidence="3" id="KW-0479">Metal-binding</keyword>
<keyword evidence="6" id="KW-0106">Calcium</keyword>
<dbReference type="AlphaFoldDB" id="A0A1X7UNZ5"/>
<dbReference type="InterPro" id="IPR017850">
    <property type="entry name" value="Alkaline_phosphatase_core_sf"/>
</dbReference>
<feature type="domain" description="Sulfatase N-terminal" evidence="9">
    <location>
        <begin position="30"/>
        <end position="361"/>
    </location>
</feature>
<reference evidence="10" key="2">
    <citation type="submission" date="2017-05" db="UniProtKB">
        <authorList>
            <consortium name="EnsemblMetazoa"/>
        </authorList>
    </citation>
    <scope>IDENTIFICATION</scope>
</reference>
<evidence type="ECO:0000313" key="10">
    <source>
        <dbReference type="EnsemblMetazoa" id="Aqu2.1.29381_001"/>
    </source>
</evidence>
<dbReference type="KEGG" id="aqu:100633134"/>
<keyword evidence="11" id="KW-1185">Reference proteome</keyword>
<dbReference type="PANTHER" id="PTHR42693:SF11">
    <property type="entry name" value="ARYLSULFATASE A"/>
    <property type="match status" value="1"/>
</dbReference>
<evidence type="ECO:0000259" key="9">
    <source>
        <dbReference type="Pfam" id="PF00884"/>
    </source>
</evidence>
<dbReference type="PANTHER" id="PTHR42693">
    <property type="entry name" value="ARYLSULFATASE FAMILY MEMBER"/>
    <property type="match status" value="1"/>
</dbReference>
<dbReference type="Gene3D" id="3.40.720.10">
    <property type="entry name" value="Alkaline Phosphatase, subunit A"/>
    <property type="match status" value="1"/>
</dbReference>
<dbReference type="Pfam" id="PF00884">
    <property type="entry name" value="Sulfatase"/>
    <property type="match status" value="1"/>
</dbReference>
<organism evidence="10">
    <name type="scientific">Amphimedon queenslandica</name>
    <name type="common">Sponge</name>
    <dbReference type="NCBI Taxonomy" id="400682"/>
    <lineage>
        <taxon>Eukaryota</taxon>
        <taxon>Metazoa</taxon>
        <taxon>Porifera</taxon>
        <taxon>Demospongiae</taxon>
        <taxon>Heteroscleromorpha</taxon>
        <taxon>Haplosclerida</taxon>
        <taxon>Niphatidae</taxon>
        <taxon>Amphimedon</taxon>
    </lineage>
</organism>
<protein>
    <recommendedName>
        <fullName evidence="9">Sulfatase N-terminal domain-containing protein</fullName>
    </recommendedName>
</protein>
<dbReference type="GO" id="GO:0046872">
    <property type="term" value="F:metal ion binding"/>
    <property type="evidence" value="ECO:0007669"/>
    <property type="project" value="UniProtKB-KW"/>
</dbReference>
<feature type="signal peptide" evidence="8">
    <location>
        <begin position="1"/>
        <end position="17"/>
    </location>
</feature>
<dbReference type="eggNOG" id="KOG3867">
    <property type="taxonomic scope" value="Eukaryota"/>
</dbReference>
<dbReference type="InterPro" id="IPR050738">
    <property type="entry name" value="Sulfatase"/>
</dbReference>
<dbReference type="EnsemblMetazoa" id="XM_003387186.3">
    <property type="protein sequence ID" value="XP_003387234.3"/>
    <property type="gene ID" value="LOC100633134"/>
</dbReference>
<evidence type="ECO:0000256" key="1">
    <source>
        <dbReference type="ARBA" id="ARBA00001913"/>
    </source>
</evidence>
<gene>
    <name evidence="10" type="primary">100633134</name>
</gene>
<feature type="chain" id="PRO_5010859299" description="Sulfatase N-terminal domain-containing protein" evidence="8">
    <location>
        <begin position="18"/>
        <end position="528"/>
    </location>
</feature>
<dbReference type="Proteomes" id="UP000007879">
    <property type="component" value="Unassembled WGS sequence"/>
</dbReference>